<evidence type="ECO:0000256" key="2">
    <source>
        <dbReference type="ARBA" id="ARBA00022801"/>
    </source>
</evidence>
<keyword evidence="2" id="KW-0378">Hydrolase</keyword>
<evidence type="ECO:0000313" key="8">
    <source>
        <dbReference type="EMBL" id="QNN79317.1"/>
    </source>
</evidence>
<dbReference type="RefSeq" id="WP_185895353.1">
    <property type="nucleotide sequence ID" value="NZ_CP060028.1"/>
</dbReference>
<dbReference type="GO" id="GO:0008233">
    <property type="term" value="F:peptidase activity"/>
    <property type="evidence" value="ECO:0007669"/>
    <property type="project" value="UniProtKB-KW"/>
</dbReference>
<dbReference type="Proteomes" id="UP000515838">
    <property type="component" value="Chromosome"/>
</dbReference>
<evidence type="ECO:0000256" key="1">
    <source>
        <dbReference type="ARBA" id="ARBA00022670"/>
    </source>
</evidence>
<evidence type="ECO:0000313" key="10">
    <source>
        <dbReference type="Proteomes" id="UP000515838"/>
    </source>
</evidence>
<dbReference type="PANTHER" id="PTHR10188:SF6">
    <property type="entry name" value="N(4)-(BETA-N-ACETYLGLUCOSAMINYL)-L-ASPARAGINASE"/>
    <property type="match status" value="1"/>
</dbReference>
<keyword evidence="9" id="KW-1185">Reference proteome</keyword>
<keyword evidence="1" id="KW-0645">Protease</keyword>
<evidence type="ECO:0000256" key="5">
    <source>
        <dbReference type="PIRSR" id="PIRSR600246-1"/>
    </source>
</evidence>
<proteinExistence type="predicted"/>
<dbReference type="InterPro" id="IPR000246">
    <property type="entry name" value="Peptidase_T2"/>
</dbReference>
<evidence type="ECO:0000256" key="4">
    <source>
        <dbReference type="ARBA" id="ARBA00069124"/>
    </source>
</evidence>
<sequence>MSSTTSRRPLALAIHGGAGVIEQGSLVPEVEAAIHADLARALDVGHAILATGGSALDAVEAAVTVLEDSPYFNAGRGAVFTAEGRHELDAAIMDGRHRRAGAVAGLMTVRHPVRLARRVLEDSPHVFLIGDGAEQFADTQPGIERVPNGWFSTEPRRAQLREAQQREQQAWHGNDDLRGRYFGTVGAVALDSRGHVAAATSTGGMTNKRWGRVGDSPVIGAGTWADARCAVSCSGWGEFYIRNAAAHDIAARVAYRGDRLRDAVEDVILGEVPQHGGDGGAIAVDTEGNVSLVLNTRGMYRGWVRPDGARGTAIYQDA</sequence>
<dbReference type="Gene3D" id="3.60.20.30">
    <property type="entry name" value="(Glycosyl)asparaginase"/>
    <property type="match status" value="1"/>
</dbReference>
<name>A0A7G6UM15_PSEMX</name>
<dbReference type="FunFam" id="3.60.20.30:FF:000001">
    <property type="entry name" value="Isoaspartyl peptidase/L-asparaginase"/>
    <property type="match status" value="1"/>
</dbReference>
<evidence type="ECO:0000313" key="9">
    <source>
        <dbReference type="Proteomes" id="UP000515506"/>
    </source>
</evidence>
<dbReference type="GO" id="GO:0016811">
    <property type="term" value="F:hydrolase activity, acting on carbon-nitrogen (but not peptide) bonds, in linear amides"/>
    <property type="evidence" value="ECO:0007669"/>
    <property type="project" value="UniProtKB-ARBA"/>
</dbReference>
<dbReference type="GeneID" id="81470889"/>
<dbReference type="AlphaFoldDB" id="A0A7G6UM15"/>
<reference evidence="7 9" key="2">
    <citation type="submission" date="2020-08" db="EMBL/GenBank/DDBJ databases">
        <title>Streptomycin resistant and MDR strain, P. mexicana.</title>
        <authorList>
            <person name="Ganesh-kumar S."/>
            <person name="Zhe T."/>
            <person name="Yu Z."/>
            <person name="Min Y."/>
        </authorList>
    </citation>
    <scope>NUCLEOTIDE SEQUENCE [LARGE SCALE GENOMIC DNA]</scope>
    <source>
        <strain evidence="7 9">GTZY</strain>
    </source>
</reference>
<evidence type="ECO:0000256" key="6">
    <source>
        <dbReference type="PIRSR" id="PIRSR600246-3"/>
    </source>
</evidence>
<dbReference type="CDD" id="cd04701">
    <property type="entry name" value="Asparaginase_2"/>
    <property type="match status" value="1"/>
</dbReference>
<dbReference type="SUPFAM" id="SSF56235">
    <property type="entry name" value="N-terminal nucleophile aminohydrolases (Ntn hydrolases)"/>
    <property type="match status" value="1"/>
</dbReference>
<dbReference type="InterPro" id="IPR029055">
    <property type="entry name" value="Ntn_hydrolases_N"/>
</dbReference>
<dbReference type="PANTHER" id="PTHR10188">
    <property type="entry name" value="L-ASPARAGINASE"/>
    <property type="match status" value="1"/>
</dbReference>
<dbReference type="EMBL" id="CP060731">
    <property type="protein sequence ID" value="QNN79317.1"/>
    <property type="molecule type" value="Genomic_DNA"/>
</dbReference>
<gene>
    <name evidence="7" type="ORF">H4W19_17395</name>
    <name evidence="8" type="ORF">IAE60_07915</name>
</gene>
<protein>
    <recommendedName>
        <fullName evidence="4">Isoaspartyl peptidase</fullName>
    </recommendedName>
</protein>
<organism evidence="8 10">
    <name type="scientific">Pseudoxanthomonas mexicana</name>
    <dbReference type="NCBI Taxonomy" id="128785"/>
    <lineage>
        <taxon>Bacteria</taxon>
        <taxon>Pseudomonadati</taxon>
        <taxon>Pseudomonadota</taxon>
        <taxon>Gammaproteobacteria</taxon>
        <taxon>Lysobacterales</taxon>
        <taxon>Lysobacteraceae</taxon>
        <taxon>Pseudoxanthomonas</taxon>
    </lineage>
</organism>
<evidence type="ECO:0000313" key="7">
    <source>
        <dbReference type="EMBL" id="QND80062.1"/>
    </source>
</evidence>
<keyword evidence="3" id="KW-0068">Autocatalytic cleavage</keyword>
<dbReference type="EMBL" id="CP060028">
    <property type="protein sequence ID" value="QND80062.1"/>
    <property type="molecule type" value="Genomic_DNA"/>
</dbReference>
<feature type="site" description="Cleavage; by autolysis" evidence="6">
    <location>
        <begin position="183"/>
        <end position="184"/>
    </location>
</feature>
<evidence type="ECO:0000256" key="3">
    <source>
        <dbReference type="ARBA" id="ARBA00022813"/>
    </source>
</evidence>
<feature type="active site" description="Nucleophile" evidence="5">
    <location>
        <position position="184"/>
    </location>
</feature>
<accession>A0A7G6UM15</accession>
<dbReference type="Pfam" id="PF01112">
    <property type="entry name" value="Asparaginase_2"/>
    <property type="match status" value="1"/>
</dbReference>
<dbReference type="GO" id="GO:0006508">
    <property type="term" value="P:proteolysis"/>
    <property type="evidence" value="ECO:0007669"/>
    <property type="project" value="UniProtKB-KW"/>
</dbReference>
<dbReference type="Proteomes" id="UP000515506">
    <property type="component" value="Chromosome"/>
</dbReference>
<reference evidence="8 10" key="1">
    <citation type="submission" date="2020-08" db="EMBL/GenBank/DDBJ databases">
        <title>Streptomycin Non-resistant strain, P. mexicana.</title>
        <authorList>
            <person name="Ganesh-Kumar S."/>
            <person name="Zhe T."/>
            <person name="Yu Z."/>
            <person name="Min Y."/>
        </authorList>
    </citation>
    <scope>NUCLEOTIDE SEQUENCE [LARGE SCALE GENOMIC DNA]</scope>
    <source>
        <strain evidence="8 10">GTZY2</strain>
    </source>
</reference>